<dbReference type="GO" id="GO:0016787">
    <property type="term" value="F:hydrolase activity"/>
    <property type="evidence" value="ECO:0007669"/>
    <property type="project" value="UniProtKB-KW"/>
</dbReference>
<dbReference type="SMART" id="SM00824">
    <property type="entry name" value="PKS_TE"/>
    <property type="match status" value="1"/>
</dbReference>
<protein>
    <submittedName>
        <fullName evidence="4">Alpha/beta hydrolase</fullName>
    </submittedName>
</protein>
<evidence type="ECO:0000256" key="1">
    <source>
        <dbReference type="SAM" id="MobiDB-lite"/>
    </source>
</evidence>
<evidence type="ECO:0000313" key="5">
    <source>
        <dbReference type="Proteomes" id="UP000284395"/>
    </source>
</evidence>
<proteinExistence type="predicted"/>
<sequence>MIFFRLALCALAIFALYPAKSAFAQDSAAQSADRPVIDAGRFSVEVTGSGPDVVLIPGLATPRDAWQPLAEELKSHYRFHLIQIKGFGEPAGPNASGELLGPISEDLARYIVDHNLQSPALVGHSMGGLLALMVGANHPDLPSRIMAVDGAPFYPSLLKPGADKDTMRDYAARLRDTLLSEPDRKPDLSANCPEKTEASPDAPGSSTSDPRHVCQISRWMDRSDTRVDAQAMYEVMTTDWRPRLKDITVPVTVLYATDSDTGLRDSFIASWTRAYDGLPQARLIEVQNSHHFIMLDHPVQTRDLVEAFLEKTSA</sequence>
<gene>
    <name evidence="4" type="ORF">D6851_04515</name>
</gene>
<dbReference type="SUPFAM" id="SSF53474">
    <property type="entry name" value="alpha/beta-Hydrolases"/>
    <property type="match status" value="1"/>
</dbReference>
<keyword evidence="4" id="KW-0378">Hydrolase</keyword>
<dbReference type="RefSeq" id="WP_120323689.1">
    <property type="nucleotide sequence ID" value="NZ_RAPF01000002.1"/>
</dbReference>
<evidence type="ECO:0000313" key="4">
    <source>
        <dbReference type="EMBL" id="RKF22491.1"/>
    </source>
</evidence>
<feature type="compositionally biased region" description="Basic and acidic residues" evidence="1">
    <location>
        <begin position="176"/>
        <end position="187"/>
    </location>
</feature>
<dbReference type="PANTHER" id="PTHR43194:SF2">
    <property type="entry name" value="PEROXISOMAL MEMBRANE PROTEIN LPX1"/>
    <property type="match status" value="1"/>
</dbReference>
<feature type="domain" description="Thioesterase TesA-like" evidence="3">
    <location>
        <begin position="54"/>
        <end position="309"/>
    </location>
</feature>
<organism evidence="4 5">
    <name type="scientific">Altericroceibacterium spongiae</name>
    <dbReference type="NCBI Taxonomy" id="2320269"/>
    <lineage>
        <taxon>Bacteria</taxon>
        <taxon>Pseudomonadati</taxon>
        <taxon>Pseudomonadota</taxon>
        <taxon>Alphaproteobacteria</taxon>
        <taxon>Sphingomonadales</taxon>
        <taxon>Erythrobacteraceae</taxon>
        <taxon>Altericroceibacterium</taxon>
    </lineage>
</organism>
<dbReference type="Gene3D" id="3.40.50.1820">
    <property type="entry name" value="alpha/beta hydrolase"/>
    <property type="match status" value="1"/>
</dbReference>
<dbReference type="Proteomes" id="UP000284395">
    <property type="component" value="Unassembled WGS sequence"/>
</dbReference>
<evidence type="ECO:0000259" key="3">
    <source>
        <dbReference type="SMART" id="SM00824"/>
    </source>
</evidence>
<feature type="chain" id="PRO_5019105906" evidence="2">
    <location>
        <begin position="25"/>
        <end position="314"/>
    </location>
</feature>
<dbReference type="Pfam" id="PF12697">
    <property type="entry name" value="Abhydrolase_6"/>
    <property type="match status" value="1"/>
</dbReference>
<dbReference type="AlphaFoldDB" id="A0A420EPA0"/>
<keyword evidence="5" id="KW-1185">Reference proteome</keyword>
<keyword evidence="2" id="KW-0732">Signal</keyword>
<feature type="signal peptide" evidence="2">
    <location>
        <begin position="1"/>
        <end position="24"/>
    </location>
</feature>
<feature type="region of interest" description="Disordered" evidence="1">
    <location>
        <begin position="176"/>
        <end position="212"/>
    </location>
</feature>
<dbReference type="InterPro" id="IPR050228">
    <property type="entry name" value="Carboxylesterase_BioH"/>
</dbReference>
<dbReference type="InterPro" id="IPR029058">
    <property type="entry name" value="AB_hydrolase_fold"/>
</dbReference>
<dbReference type="InterPro" id="IPR000073">
    <property type="entry name" value="AB_hydrolase_1"/>
</dbReference>
<dbReference type="PANTHER" id="PTHR43194">
    <property type="entry name" value="HYDROLASE ALPHA/BETA FOLD FAMILY"/>
    <property type="match status" value="1"/>
</dbReference>
<name>A0A420EPA0_9SPHN</name>
<dbReference type="EMBL" id="RAPF01000002">
    <property type="protein sequence ID" value="RKF22491.1"/>
    <property type="molecule type" value="Genomic_DNA"/>
</dbReference>
<reference evidence="4 5" key="1">
    <citation type="submission" date="2018-09" db="EMBL/GenBank/DDBJ databases">
        <title>Altererythrobacter spongiae sp. nov., isolated from a marine sponge.</title>
        <authorList>
            <person name="Zhuang L."/>
            <person name="Luo L."/>
        </authorList>
    </citation>
    <scope>NUCLEOTIDE SEQUENCE [LARGE SCALE GENOMIC DNA]</scope>
    <source>
        <strain evidence="4 5">HN-Y73</strain>
    </source>
</reference>
<evidence type="ECO:0000256" key="2">
    <source>
        <dbReference type="SAM" id="SignalP"/>
    </source>
</evidence>
<comment type="caution">
    <text evidence="4">The sequence shown here is derived from an EMBL/GenBank/DDBJ whole genome shotgun (WGS) entry which is preliminary data.</text>
</comment>
<accession>A0A420EPA0</accession>
<dbReference type="InterPro" id="IPR020802">
    <property type="entry name" value="TesA-like"/>
</dbReference>
<dbReference type="OrthoDB" id="7172093at2"/>